<dbReference type="Pfam" id="PF00005">
    <property type="entry name" value="ABC_tran"/>
    <property type="match status" value="1"/>
</dbReference>
<dbReference type="NCBIfam" id="NF008653">
    <property type="entry name" value="PRK11650.1"/>
    <property type="match status" value="1"/>
</dbReference>
<dbReference type="InterPro" id="IPR012340">
    <property type="entry name" value="NA-bd_OB-fold"/>
</dbReference>
<dbReference type="GO" id="GO:0016887">
    <property type="term" value="F:ATP hydrolysis activity"/>
    <property type="evidence" value="ECO:0007669"/>
    <property type="project" value="InterPro"/>
</dbReference>
<dbReference type="Proteomes" id="UP000682928">
    <property type="component" value="Chromosome"/>
</dbReference>
<keyword evidence="2" id="KW-0762">Sugar transport</keyword>
<dbReference type="InterPro" id="IPR027417">
    <property type="entry name" value="P-loop_NTPase"/>
</dbReference>
<dbReference type="Gene3D" id="2.40.50.100">
    <property type="match status" value="1"/>
</dbReference>
<dbReference type="InterPro" id="IPR008995">
    <property type="entry name" value="Mo/tungstate-bd_C_term_dom"/>
</dbReference>
<dbReference type="PANTHER" id="PTHR43875:SF3">
    <property type="entry name" value="MALTOSE_MALTODEXTRIN IMPORT ATP-BINDING PROTEIN MALK"/>
    <property type="match status" value="1"/>
</dbReference>
<dbReference type="SMART" id="SM00382">
    <property type="entry name" value="AAA"/>
    <property type="match status" value="1"/>
</dbReference>
<dbReference type="InterPro" id="IPR017871">
    <property type="entry name" value="ABC_transporter-like_CS"/>
</dbReference>
<keyword evidence="4 6" id="KW-0067">ATP-binding</keyword>
<accession>A0AA86MA31</accession>
<dbReference type="InterPro" id="IPR003593">
    <property type="entry name" value="AAA+_ATPase"/>
</dbReference>
<dbReference type="GO" id="GO:0005524">
    <property type="term" value="F:ATP binding"/>
    <property type="evidence" value="ECO:0007669"/>
    <property type="project" value="UniProtKB-KW"/>
</dbReference>
<dbReference type="SUPFAM" id="SSF52540">
    <property type="entry name" value="P-loop containing nucleoside triphosphate hydrolases"/>
    <property type="match status" value="1"/>
</dbReference>
<feature type="domain" description="ABC transporter" evidence="5">
    <location>
        <begin position="4"/>
        <end position="234"/>
    </location>
</feature>
<evidence type="ECO:0000256" key="2">
    <source>
        <dbReference type="ARBA" id="ARBA00022597"/>
    </source>
</evidence>
<reference evidence="6" key="1">
    <citation type="submission" date="2021-04" db="EMBL/GenBank/DDBJ databases">
        <title>Difference and commonality of drug resistance evolution in various bacteria. and drug sensitivity profiles.</title>
        <authorList>
            <person name="Maeda T."/>
            <person name="Shibai A."/>
            <person name="Kawada K."/>
            <person name="Kotani H."/>
            <person name="Tarusawa Y."/>
            <person name="Tanabe K."/>
            <person name="Furusawa C."/>
        </authorList>
    </citation>
    <scope>NUCLEOTIDE SEQUENCE</scope>
    <source>
        <strain evidence="6">JCM 8580</strain>
    </source>
</reference>
<evidence type="ECO:0000256" key="4">
    <source>
        <dbReference type="ARBA" id="ARBA00022840"/>
    </source>
</evidence>
<name>A0AA86MA31_9ENTR</name>
<dbReference type="PANTHER" id="PTHR43875">
    <property type="entry name" value="MALTODEXTRIN IMPORT ATP-BINDING PROTEIN MSMX"/>
    <property type="match status" value="1"/>
</dbReference>
<dbReference type="RefSeq" id="WP_088221760.1">
    <property type="nucleotide sequence ID" value="NZ_AP024590.1"/>
</dbReference>
<dbReference type="PROSITE" id="PS50893">
    <property type="entry name" value="ABC_TRANSPORTER_2"/>
    <property type="match status" value="1"/>
</dbReference>
<sequence>MTALTLRNIHKHYDKSTIIENLSLEIASGEFIVLVGPSGCGKSTLLRIIAGLESADGGTLLMGDEEVTHQPAGRRSLSMVFQSYALYPHMTVRQNLSFGLKNMKTPPAEIAQRIDGAAKMLRLEALLDRLPQHLSGGQRQRVAIGRSIVQQPEVFLFDEPLSNLDAALRVEMRQEIQELHNKLGNTMIYVTHDQVEAMTLADRIVVLNKGTIEQTGTPLELYNTPANRFVAEFIGTPKINVLPAEWREGGLRINDALHFPLPQRPDGVQDGQALFVAIRPEHIRPDSSGQLTFSATTRLCELQGDATLVWFTLAGQPCCLKSFQQLNYPPRQLLTMSTAAQHLHLFDSAGKRIA</sequence>
<evidence type="ECO:0000313" key="6">
    <source>
        <dbReference type="EMBL" id="BCU54029.1"/>
    </source>
</evidence>
<proteinExistence type="predicted"/>
<dbReference type="FunFam" id="3.40.50.300:FF:000042">
    <property type="entry name" value="Maltose/maltodextrin ABC transporter, ATP-binding protein"/>
    <property type="match status" value="1"/>
</dbReference>
<dbReference type="PROSITE" id="PS00211">
    <property type="entry name" value="ABC_TRANSPORTER_1"/>
    <property type="match status" value="1"/>
</dbReference>
<dbReference type="InterPro" id="IPR003439">
    <property type="entry name" value="ABC_transporter-like_ATP-bd"/>
</dbReference>
<dbReference type="GO" id="GO:1990060">
    <property type="term" value="C:maltose transport complex"/>
    <property type="evidence" value="ECO:0007669"/>
    <property type="project" value="TreeGrafter"/>
</dbReference>
<dbReference type="Gene3D" id="2.40.50.140">
    <property type="entry name" value="Nucleic acid-binding proteins"/>
    <property type="match status" value="1"/>
</dbReference>
<dbReference type="SUPFAM" id="SSF50331">
    <property type="entry name" value="MOP-like"/>
    <property type="match status" value="1"/>
</dbReference>
<dbReference type="AlphaFoldDB" id="A0AA86MA31"/>
<protein>
    <submittedName>
        <fullName evidence="6">ABC transporter ATP-binding protein</fullName>
    </submittedName>
</protein>
<organism evidence="6 7">
    <name type="scientific">Enterobacter kobei</name>
    <dbReference type="NCBI Taxonomy" id="208224"/>
    <lineage>
        <taxon>Bacteria</taxon>
        <taxon>Pseudomonadati</taxon>
        <taxon>Pseudomonadota</taxon>
        <taxon>Gammaproteobacteria</taxon>
        <taxon>Enterobacterales</taxon>
        <taxon>Enterobacteriaceae</taxon>
        <taxon>Enterobacter</taxon>
        <taxon>Enterobacter cloacae complex</taxon>
    </lineage>
</organism>
<dbReference type="EMBL" id="AP024590">
    <property type="protein sequence ID" value="BCU54029.1"/>
    <property type="molecule type" value="Genomic_DNA"/>
</dbReference>
<evidence type="ECO:0000259" key="5">
    <source>
        <dbReference type="PROSITE" id="PS50893"/>
    </source>
</evidence>
<keyword evidence="3" id="KW-0547">Nucleotide-binding</keyword>
<dbReference type="GO" id="GO:0055052">
    <property type="term" value="C:ATP-binding cassette (ABC) transporter complex, substrate-binding subunit-containing"/>
    <property type="evidence" value="ECO:0007669"/>
    <property type="project" value="TreeGrafter"/>
</dbReference>
<dbReference type="CDD" id="cd03301">
    <property type="entry name" value="ABC_MalK_N"/>
    <property type="match status" value="1"/>
</dbReference>
<dbReference type="InterPro" id="IPR015855">
    <property type="entry name" value="ABC_transpr_MalK-like"/>
</dbReference>
<dbReference type="InterPro" id="IPR013611">
    <property type="entry name" value="Transp-assoc_OB_typ2"/>
</dbReference>
<evidence type="ECO:0000256" key="3">
    <source>
        <dbReference type="ARBA" id="ARBA00022741"/>
    </source>
</evidence>
<keyword evidence="1" id="KW-0813">Transport</keyword>
<dbReference type="Pfam" id="PF08402">
    <property type="entry name" value="TOBE_2"/>
    <property type="match status" value="1"/>
</dbReference>
<gene>
    <name evidence="6" type="primary">mtlK</name>
    <name evidence="6" type="ORF">ENKO_06230</name>
</gene>
<evidence type="ECO:0000256" key="1">
    <source>
        <dbReference type="ARBA" id="ARBA00022448"/>
    </source>
</evidence>
<evidence type="ECO:0000313" key="7">
    <source>
        <dbReference type="Proteomes" id="UP000682928"/>
    </source>
</evidence>
<dbReference type="GO" id="GO:0015423">
    <property type="term" value="F:ABC-type maltose transporter activity"/>
    <property type="evidence" value="ECO:0007669"/>
    <property type="project" value="TreeGrafter"/>
</dbReference>
<dbReference type="Gene3D" id="3.40.50.300">
    <property type="entry name" value="P-loop containing nucleotide triphosphate hydrolases"/>
    <property type="match status" value="1"/>
</dbReference>
<dbReference type="InterPro" id="IPR047641">
    <property type="entry name" value="ABC_transpr_MalK/UgpC-like"/>
</dbReference>